<name>A0A975J1P3_9BACT</name>
<evidence type="ECO:0000313" key="5">
    <source>
        <dbReference type="Proteomes" id="UP000676169"/>
    </source>
</evidence>
<gene>
    <name evidence="4" type="ORF">KBB96_05775</name>
</gene>
<dbReference type="AlphaFoldDB" id="A0A975J1P3"/>
<dbReference type="InterPro" id="IPR013783">
    <property type="entry name" value="Ig-like_fold"/>
</dbReference>
<evidence type="ECO:0000313" key="4">
    <source>
        <dbReference type="EMBL" id="QUE52398.1"/>
    </source>
</evidence>
<dbReference type="InterPro" id="IPR013320">
    <property type="entry name" value="ConA-like_dom_sf"/>
</dbReference>
<reference evidence="4" key="1">
    <citation type="submission" date="2021-04" db="EMBL/GenBank/DDBJ databases">
        <title>Luteolibacter sp. 32A isolated from the skin of an Anderson's salamander (Ambystoma andersonii).</title>
        <authorList>
            <person name="Spergser J."/>
            <person name="Busse H.-J."/>
        </authorList>
    </citation>
    <scope>NUCLEOTIDE SEQUENCE</scope>
    <source>
        <strain evidence="4">32A</strain>
    </source>
</reference>
<dbReference type="KEGG" id="lamb:KBB96_05775"/>
<keyword evidence="1" id="KW-0732">Signal</keyword>
<dbReference type="SUPFAM" id="SSF49899">
    <property type="entry name" value="Concanavalin A-like lectins/glucanases"/>
    <property type="match status" value="1"/>
</dbReference>
<dbReference type="SMART" id="SM00560">
    <property type="entry name" value="LamGL"/>
    <property type="match status" value="1"/>
</dbReference>
<dbReference type="Gene3D" id="2.60.40.10">
    <property type="entry name" value="Immunoglobulins"/>
    <property type="match status" value="2"/>
</dbReference>
<proteinExistence type="predicted"/>
<dbReference type="EMBL" id="CP073100">
    <property type="protein sequence ID" value="QUE52398.1"/>
    <property type="molecule type" value="Genomic_DNA"/>
</dbReference>
<dbReference type="Gene3D" id="2.60.120.200">
    <property type="match status" value="1"/>
</dbReference>
<accession>A0A975J1P3</accession>
<dbReference type="Proteomes" id="UP000676169">
    <property type="component" value="Chromosome"/>
</dbReference>
<evidence type="ECO:0000259" key="3">
    <source>
        <dbReference type="SMART" id="SM00560"/>
    </source>
</evidence>
<keyword evidence="2" id="KW-1015">Disulfide bond</keyword>
<dbReference type="InterPro" id="IPR006558">
    <property type="entry name" value="LamG-like"/>
</dbReference>
<evidence type="ECO:0000256" key="2">
    <source>
        <dbReference type="ARBA" id="ARBA00023157"/>
    </source>
</evidence>
<organism evidence="4 5">
    <name type="scientific">Luteolibacter ambystomatis</name>
    <dbReference type="NCBI Taxonomy" id="2824561"/>
    <lineage>
        <taxon>Bacteria</taxon>
        <taxon>Pseudomonadati</taxon>
        <taxon>Verrucomicrobiota</taxon>
        <taxon>Verrucomicrobiia</taxon>
        <taxon>Verrucomicrobiales</taxon>
        <taxon>Verrucomicrobiaceae</taxon>
        <taxon>Luteolibacter</taxon>
    </lineage>
</organism>
<evidence type="ECO:0000256" key="1">
    <source>
        <dbReference type="ARBA" id="ARBA00022729"/>
    </source>
</evidence>
<feature type="domain" description="LamG-like jellyroll fold" evidence="3">
    <location>
        <begin position="85"/>
        <end position="214"/>
    </location>
</feature>
<protein>
    <submittedName>
        <fullName evidence="4">Choice-of-anchor D domain-containing protein</fullName>
    </submittedName>
</protein>
<keyword evidence="5" id="KW-1185">Reference proteome</keyword>
<dbReference type="NCBIfam" id="NF012200">
    <property type="entry name" value="choice_anch_D"/>
    <property type="match status" value="2"/>
</dbReference>
<dbReference type="Pfam" id="PF13385">
    <property type="entry name" value="Laminin_G_3"/>
    <property type="match status" value="1"/>
</dbReference>
<dbReference type="RefSeq" id="WP_211633362.1">
    <property type="nucleotide sequence ID" value="NZ_CP073100.1"/>
</dbReference>
<sequence>MNEASGTIADISGNGLTGTPSAGGLTYAQPSVPAGAYGAITVTAANATALGTSINFTRASSGGFTVNGTAGGVLEKLAEAGPSTGKFTAMAWINSSGLPASTTYRVFGTGPSGGWGLGLGNVDRVKFTTFGNTDYLSTGTYPFNGNWHHLAVTWNNGVVTTYVDGNVAALGSAATTFTDEMTTAFRIGGNANGTDYFNGRIDELKIYDTAMTASEIIAAAVPATVGDPAISGPTNVSGNSNGTSTSLVIPIQNTGATQTLTFSSATLSGADAASFSVADITPSIAPGGMGSATLVFTPSGTRTYVANLNLASNDPVTPTLVIGVSVTVMDPTAVVPASLDFGSLLYTPGAQQLGLTIHNSGGSANLQVVSAVVQGSNPSRFSVASLPAPIAAGADGSLIVAFDPGTEGGNFFDRLVVTTNDPVNPVRTVDLSASVAFTADTGTLQLANGNFNANTWYSENSTAPNGWTNSTNTDGLYGQSGPATPNLTSNAAHFKAAGGMFIQQPLANTNPGLRASALQTVTLGMDVGYRNDAATSGDIVVRVSLVDLTTNQEVAGRNIRIADTGVKAGTASNQLTSVSMLLTYDSSSFPNDPLAIRIRQSLPALPTADTYKATAIVDNVTLHFTGNYAPTAYDTWTVGAGLTPGANDAPGTDADKDGRSNFHEFAFGGNPLSTGSSGEAKALTVDTDGDAFQELILTVAVRAGAEFSGTPSMTASTDGVTYTIEGTTDLTLFTEPVTGPLATPVIPEGWPASPPSGYAYRSFRLVNSPGLSGKGFIRARASQSP</sequence>